<protein>
    <recommendedName>
        <fullName evidence="8">Zn(2)-C6 fungal-type domain-containing protein</fullName>
    </recommendedName>
</protein>
<feature type="compositionally biased region" description="Pro residues" evidence="7">
    <location>
        <begin position="188"/>
        <end position="198"/>
    </location>
</feature>
<dbReference type="OrthoDB" id="4454541at2759"/>
<feature type="compositionally biased region" description="Basic and acidic residues" evidence="7">
    <location>
        <begin position="168"/>
        <end position="181"/>
    </location>
</feature>
<keyword evidence="2" id="KW-0479">Metal-binding</keyword>
<evidence type="ECO:0000256" key="3">
    <source>
        <dbReference type="ARBA" id="ARBA00023015"/>
    </source>
</evidence>
<dbReference type="Proteomes" id="UP000053558">
    <property type="component" value="Unassembled WGS sequence"/>
</dbReference>
<dbReference type="AlphaFoldDB" id="A0A5M3MV78"/>
<evidence type="ECO:0000256" key="6">
    <source>
        <dbReference type="ARBA" id="ARBA00023242"/>
    </source>
</evidence>
<comment type="caution">
    <text evidence="9">The sequence shown here is derived from an EMBL/GenBank/DDBJ whole genome shotgun (WGS) entry which is preliminary data.</text>
</comment>
<evidence type="ECO:0000256" key="4">
    <source>
        <dbReference type="ARBA" id="ARBA00023125"/>
    </source>
</evidence>
<dbReference type="SUPFAM" id="SSF57701">
    <property type="entry name" value="Zn2/Cys6 DNA-binding domain"/>
    <property type="match status" value="1"/>
</dbReference>
<dbReference type="Pfam" id="PF04082">
    <property type="entry name" value="Fungal_trans"/>
    <property type="match status" value="1"/>
</dbReference>
<evidence type="ECO:0000256" key="2">
    <source>
        <dbReference type="ARBA" id="ARBA00022723"/>
    </source>
</evidence>
<dbReference type="InterPro" id="IPR051089">
    <property type="entry name" value="prtT"/>
</dbReference>
<dbReference type="GO" id="GO:0000981">
    <property type="term" value="F:DNA-binding transcription factor activity, RNA polymerase II-specific"/>
    <property type="evidence" value="ECO:0007669"/>
    <property type="project" value="InterPro"/>
</dbReference>
<evidence type="ECO:0000313" key="9">
    <source>
        <dbReference type="EMBL" id="EIW83049.1"/>
    </source>
</evidence>
<name>A0A5M3MV78_CONPW</name>
<feature type="region of interest" description="Disordered" evidence="7">
    <location>
        <begin position="1"/>
        <end position="65"/>
    </location>
</feature>
<dbReference type="GeneID" id="19211294"/>
<keyword evidence="5" id="KW-0804">Transcription</keyword>
<dbReference type="GO" id="GO:0000976">
    <property type="term" value="F:transcription cis-regulatory region binding"/>
    <property type="evidence" value="ECO:0007669"/>
    <property type="project" value="TreeGrafter"/>
</dbReference>
<keyword evidence="10" id="KW-1185">Reference proteome</keyword>
<dbReference type="RefSeq" id="XP_007766916.1">
    <property type="nucleotide sequence ID" value="XM_007768726.1"/>
</dbReference>
<feature type="domain" description="Zn(2)-C6 fungal-type" evidence="8">
    <location>
        <begin position="67"/>
        <end position="96"/>
    </location>
</feature>
<evidence type="ECO:0000256" key="7">
    <source>
        <dbReference type="SAM" id="MobiDB-lite"/>
    </source>
</evidence>
<proteinExistence type="predicted"/>
<dbReference type="InterPro" id="IPR007219">
    <property type="entry name" value="XnlR_reg_dom"/>
</dbReference>
<dbReference type="SMART" id="SM00906">
    <property type="entry name" value="Fungal_trans"/>
    <property type="match status" value="1"/>
</dbReference>
<dbReference type="SMART" id="SM00066">
    <property type="entry name" value="GAL4"/>
    <property type="match status" value="1"/>
</dbReference>
<dbReference type="Gene3D" id="4.10.240.10">
    <property type="entry name" value="Zn(2)-C6 fungal-type DNA-binding domain"/>
    <property type="match status" value="1"/>
</dbReference>
<feature type="compositionally biased region" description="Polar residues" evidence="7">
    <location>
        <begin position="1"/>
        <end position="11"/>
    </location>
</feature>
<dbReference type="InterPro" id="IPR001138">
    <property type="entry name" value="Zn2Cys6_DnaBD"/>
</dbReference>
<evidence type="ECO:0000313" key="10">
    <source>
        <dbReference type="Proteomes" id="UP000053558"/>
    </source>
</evidence>
<dbReference type="CDD" id="cd12148">
    <property type="entry name" value="fungal_TF_MHR"/>
    <property type="match status" value="1"/>
</dbReference>
<evidence type="ECO:0000259" key="8">
    <source>
        <dbReference type="PROSITE" id="PS50048"/>
    </source>
</evidence>
<dbReference type="PROSITE" id="PS50048">
    <property type="entry name" value="ZN2_CY6_FUNGAL_2"/>
    <property type="match status" value="1"/>
</dbReference>
<dbReference type="PROSITE" id="PS00463">
    <property type="entry name" value="ZN2_CY6_FUNGAL_1"/>
    <property type="match status" value="1"/>
</dbReference>
<dbReference type="CDD" id="cd00067">
    <property type="entry name" value="GAL4"/>
    <property type="match status" value="1"/>
</dbReference>
<feature type="compositionally biased region" description="Polar residues" evidence="7">
    <location>
        <begin position="23"/>
        <end position="59"/>
    </location>
</feature>
<dbReference type="PANTHER" id="PTHR31845:SF17">
    <property type="entry name" value="ZN(II)2CYS6 TRANSCRIPTION FACTOR (EUROFUNG)"/>
    <property type="match status" value="1"/>
</dbReference>
<dbReference type="InterPro" id="IPR036864">
    <property type="entry name" value="Zn2-C6_fun-type_DNA-bd_sf"/>
</dbReference>
<reference evidence="10" key="1">
    <citation type="journal article" date="2012" name="Science">
        <title>The Paleozoic origin of enzymatic lignin decomposition reconstructed from 31 fungal genomes.</title>
        <authorList>
            <person name="Floudas D."/>
            <person name="Binder M."/>
            <person name="Riley R."/>
            <person name="Barry K."/>
            <person name="Blanchette R.A."/>
            <person name="Henrissat B."/>
            <person name="Martinez A.T."/>
            <person name="Otillar R."/>
            <person name="Spatafora J.W."/>
            <person name="Yadav J.S."/>
            <person name="Aerts A."/>
            <person name="Benoit I."/>
            <person name="Boyd A."/>
            <person name="Carlson A."/>
            <person name="Copeland A."/>
            <person name="Coutinho P.M."/>
            <person name="de Vries R.P."/>
            <person name="Ferreira P."/>
            <person name="Findley K."/>
            <person name="Foster B."/>
            <person name="Gaskell J."/>
            <person name="Glotzer D."/>
            <person name="Gorecki P."/>
            <person name="Heitman J."/>
            <person name="Hesse C."/>
            <person name="Hori C."/>
            <person name="Igarashi K."/>
            <person name="Jurgens J.A."/>
            <person name="Kallen N."/>
            <person name="Kersten P."/>
            <person name="Kohler A."/>
            <person name="Kuees U."/>
            <person name="Kumar T.K.A."/>
            <person name="Kuo A."/>
            <person name="LaButti K."/>
            <person name="Larrondo L.F."/>
            <person name="Lindquist E."/>
            <person name="Ling A."/>
            <person name="Lombard V."/>
            <person name="Lucas S."/>
            <person name="Lundell T."/>
            <person name="Martin R."/>
            <person name="McLaughlin D.J."/>
            <person name="Morgenstern I."/>
            <person name="Morin E."/>
            <person name="Murat C."/>
            <person name="Nagy L.G."/>
            <person name="Nolan M."/>
            <person name="Ohm R.A."/>
            <person name="Patyshakuliyeva A."/>
            <person name="Rokas A."/>
            <person name="Ruiz-Duenas F.J."/>
            <person name="Sabat G."/>
            <person name="Salamov A."/>
            <person name="Samejima M."/>
            <person name="Schmutz J."/>
            <person name="Slot J.C."/>
            <person name="St John F."/>
            <person name="Stenlid J."/>
            <person name="Sun H."/>
            <person name="Sun S."/>
            <person name="Syed K."/>
            <person name="Tsang A."/>
            <person name="Wiebenga A."/>
            <person name="Young D."/>
            <person name="Pisabarro A."/>
            <person name="Eastwood D.C."/>
            <person name="Martin F."/>
            <person name="Cullen D."/>
            <person name="Grigoriev I.V."/>
            <person name="Hibbett D.S."/>
        </authorList>
    </citation>
    <scope>NUCLEOTIDE SEQUENCE [LARGE SCALE GENOMIC DNA]</scope>
    <source>
        <strain evidence="10">RWD-64-598 SS2</strain>
    </source>
</reference>
<feature type="region of interest" description="Disordered" evidence="7">
    <location>
        <begin position="146"/>
        <end position="222"/>
    </location>
</feature>
<dbReference type="OMA" id="AMSCFRT"/>
<keyword evidence="6" id="KW-0539">Nucleus</keyword>
<feature type="compositionally biased region" description="Polar residues" evidence="7">
    <location>
        <begin position="146"/>
        <end position="165"/>
    </location>
</feature>
<dbReference type="KEGG" id="cput:CONPUDRAFT_89041"/>
<dbReference type="EMBL" id="JH711576">
    <property type="protein sequence ID" value="EIW83049.1"/>
    <property type="molecule type" value="Genomic_DNA"/>
</dbReference>
<keyword evidence="3" id="KW-0805">Transcription regulation</keyword>
<dbReference type="Pfam" id="PF00172">
    <property type="entry name" value="Zn_clus"/>
    <property type="match status" value="1"/>
</dbReference>
<dbReference type="GO" id="GO:0005634">
    <property type="term" value="C:nucleus"/>
    <property type="evidence" value="ECO:0007669"/>
    <property type="project" value="UniProtKB-SubCell"/>
</dbReference>
<accession>A0A5M3MV78</accession>
<evidence type="ECO:0000256" key="5">
    <source>
        <dbReference type="ARBA" id="ARBA00023163"/>
    </source>
</evidence>
<sequence length="760" mass="83636">MSLSPTLSIPSGSEVPAKRRRTNSISATTNGANQVDMAQSPSDMSSTPVQQQHQQSSANIPKRGARACTACRKGKNRCEGEPPCRRCQLSGTTCVFEKPEKKNVQAMAGASVERLSRLEGQYLVMQSQMIGMQSSLDRILSAVQNQPGQQKFNAQSSSRDGSGYQSRHGYESHSATESEKQAHHKSFPPLPGFAPPPHKYATYGIVPSTAPSSDDESEDTLPRASLNAPIEALQGLANAAAEAAAVPSTSPPRVKKRKRAEPIPRNAFPHVVEKGLVAEAEARELYHIFFAGCHLFIPLFDPNYDTFESLMERTPWTFDAILAIASKIRSGNGPLSSTFYKCLEEAQGIARSSLFGPVVRKEAVMGMLLLAAWSTNGWLPSGHAMRMALDLGLHRALEKLAEDQGKTRTEEEERDLVVSARIWLTLYWFDHQMSLGTGRPIVLRDEASIRHCRILLSHPMASPTDVRLIAQIELIAQKTQIYETLAPLNGQVNHNTLAFIRRANVALDKWWADCDDLHRQTMDEEALMRKILAGELHYAKLWLVCVALRGASWDKMSFEQRELAFQAKDAAFNCLSVFLNSPAYRAALRYAVHDSLVTAAFSGLFLLKMANLFPTELDLNAITGQVEQLAQLLSDVAAERYALTLRIMLANLRRKIGFVNGGSGNVQTMPPPTIAEGMIVSPPYDVPQNAVQPPPFTMEELGFAWPSDRAIFSPSAIPLWLQEQNLTDLGLPVNGSDGIFLQMTGSNGWSGDFAPMPEAW</sequence>
<dbReference type="GO" id="GO:0008270">
    <property type="term" value="F:zinc ion binding"/>
    <property type="evidence" value="ECO:0007669"/>
    <property type="project" value="InterPro"/>
</dbReference>
<dbReference type="GO" id="GO:0006351">
    <property type="term" value="P:DNA-templated transcription"/>
    <property type="evidence" value="ECO:0007669"/>
    <property type="project" value="InterPro"/>
</dbReference>
<organism evidence="9 10">
    <name type="scientific">Coniophora puteana (strain RWD-64-598)</name>
    <name type="common">Brown rot fungus</name>
    <dbReference type="NCBI Taxonomy" id="741705"/>
    <lineage>
        <taxon>Eukaryota</taxon>
        <taxon>Fungi</taxon>
        <taxon>Dikarya</taxon>
        <taxon>Basidiomycota</taxon>
        <taxon>Agaricomycotina</taxon>
        <taxon>Agaricomycetes</taxon>
        <taxon>Agaricomycetidae</taxon>
        <taxon>Boletales</taxon>
        <taxon>Coniophorineae</taxon>
        <taxon>Coniophoraceae</taxon>
        <taxon>Coniophora</taxon>
    </lineage>
</organism>
<gene>
    <name evidence="9" type="ORF">CONPUDRAFT_89041</name>
</gene>
<comment type="subcellular location">
    <subcellularLocation>
        <location evidence="1">Nucleus</location>
    </subcellularLocation>
</comment>
<dbReference type="PANTHER" id="PTHR31845">
    <property type="entry name" value="FINGER DOMAIN PROTEIN, PUTATIVE-RELATED"/>
    <property type="match status" value="1"/>
</dbReference>
<evidence type="ECO:0000256" key="1">
    <source>
        <dbReference type="ARBA" id="ARBA00004123"/>
    </source>
</evidence>
<keyword evidence="4" id="KW-0238">DNA-binding</keyword>